<keyword evidence="2" id="KW-1185">Reference proteome</keyword>
<dbReference type="KEGG" id="ffu:CLAFUR5_07565"/>
<accession>A0A9Q8UR23</accession>
<evidence type="ECO:0000313" key="1">
    <source>
        <dbReference type="EMBL" id="UJO19271.1"/>
    </source>
</evidence>
<protein>
    <submittedName>
        <fullName evidence="1">Uncharacterized protein</fullName>
    </submittedName>
</protein>
<reference evidence="1" key="2">
    <citation type="journal article" date="2022" name="Microb. Genom.">
        <title>A chromosome-scale genome assembly of the tomato pathogen Cladosporium fulvum reveals a compartmentalized genome architecture and the presence of a dispensable chromosome.</title>
        <authorList>
            <person name="Zaccaron A.Z."/>
            <person name="Chen L.H."/>
            <person name="Samaras A."/>
            <person name="Stergiopoulos I."/>
        </authorList>
    </citation>
    <scope>NUCLEOTIDE SEQUENCE</scope>
    <source>
        <strain evidence="1">Race5_Kim</strain>
    </source>
</reference>
<sequence>MASSYEVLQGFFGELSDDWNDLSALDIAPRPQLSYQEQARAVFLPYTQPGTKSFVDVHLSATGASSNYWEAALSYKDKRSNSSKTPTPQSSA</sequence>
<reference evidence="1" key="1">
    <citation type="submission" date="2021-12" db="EMBL/GenBank/DDBJ databases">
        <authorList>
            <person name="Zaccaron A."/>
            <person name="Stergiopoulos I."/>
        </authorList>
    </citation>
    <scope>NUCLEOTIDE SEQUENCE</scope>
    <source>
        <strain evidence="1">Race5_Kim</strain>
    </source>
</reference>
<evidence type="ECO:0000313" key="2">
    <source>
        <dbReference type="Proteomes" id="UP000756132"/>
    </source>
</evidence>
<dbReference type="GeneID" id="71987443"/>
<name>A0A9Q8UR23_PASFU</name>
<organism evidence="1 2">
    <name type="scientific">Passalora fulva</name>
    <name type="common">Tomato leaf mold</name>
    <name type="synonym">Cladosporium fulvum</name>
    <dbReference type="NCBI Taxonomy" id="5499"/>
    <lineage>
        <taxon>Eukaryota</taxon>
        <taxon>Fungi</taxon>
        <taxon>Dikarya</taxon>
        <taxon>Ascomycota</taxon>
        <taxon>Pezizomycotina</taxon>
        <taxon>Dothideomycetes</taxon>
        <taxon>Dothideomycetidae</taxon>
        <taxon>Mycosphaerellales</taxon>
        <taxon>Mycosphaerellaceae</taxon>
        <taxon>Fulvia</taxon>
    </lineage>
</organism>
<dbReference type="Proteomes" id="UP000756132">
    <property type="component" value="Chromosome 6"/>
</dbReference>
<proteinExistence type="predicted"/>
<dbReference type="EMBL" id="CP090168">
    <property type="protein sequence ID" value="UJO19271.1"/>
    <property type="molecule type" value="Genomic_DNA"/>
</dbReference>
<gene>
    <name evidence="1" type="ORF">CLAFUR5_07565</name>
</gene>
<dbReference type="RefSeq" id="XP_047763637.1">
    <property type="nucleotide sequence ID" value="XM_047906713.1"/>
</dbReference>
<dbReference type="AlphaFoldDB" id="A0A9Q8UR23"/>